<keyword evidence="2" id="KW-1185">Reference proteome</keyword>
<comment type="caution">
    <text evidence="1">The sequence shown here is derived from an EMBL/GenBank/DDBJ whole genome shotgun (WGS) entry which is preliminary data.</text>
</comment>
<dbReference type="Proteomes" id="UP000789525">
    <property type="component" value="Unassembled WGS sequence"/>
</dbReference>
<name>A0ACA9RAL5_9GLOM</name>
<evidence type="ECO:0000313" key="2">
    <source>
        <dbReference type="Proteomes" id="UP000789525"/>
    </source>
</evidence>
<reference evidence="1" key="1">
    <citation type="submission" date="2021-06" db="EMBL/GenBank/DDBJ databases">
        <authorList>
            <person name="Kallberg Y."/>
            <person name="Tangrot J."/>
            <person name="Rosling A."/>
        </authorList>
    </citation>
    <scope>NUCLEOTIDE SEQUENCE</scope>
    <source>
        <strain evidence="1">CL356</strain>
    </source>
</reference>
<feature type="non-terminal residue" evidence="1">
    <location>
        <position position="105"/>
    </location>
</feature>
<accession>A0ACA9RAL5</accession>
<evidence type="ECO:0000313" key="1">
    <source>
        <dbReference type="EMBL" id="CAG8784835.1"/>
    </source>
</evidence>
<protein>
    <submittedName>
        <fullName evidence="1">492_t:CDS:1</fullName>
    </submittedName>
</protein>
<dbReference type="EMBL" id="CAJVPT010074963">
    <property type="protein sequence ID" value="CAG8784835.1"/>
    <property type="molecule type" value="Genomic_DNA"/>
</dbReference>
<sequence length="105" mass="12220">PFPSAKADQEDIWTRLILTYARHRRLFTLSADDGETTSSPWREVLTNERIRRRLNSQQVNHLIKILVERGAATYEPPKQLSSVLILWRKPEEWAEILHSWVGAAS</sequence>
<organism evidence="1 2">
    <name type="scientific">Acaulospora colombiana</name>
    <dbReference type="NCBI Taxonomy" id="27376"/>
    <lineage>
        <taxon>Eukaryota</taxon>
        <taxon>Fungi</taxon>
        <taxon>Fungi incertae sedis</taxon>
        <taxon>Mucoromycota</taxon>
        <taxon>Glomeromycotina</taxon>
        <taxon>Glomeromycetes</taxon>
        <taxon>Diversisporales</taxon>
        <taxon>Acaulosporaceae</taxon>
        <taxon>Acaulospora</taxon>
    </lineage>
</organism>
<proteinExistence type="predicted"/>
<feature type="non-terminal residue" evidence="1">
    <location>
        <position position="1"/>
    </location>
</feature>
<gene>
    <name evidence="1" type="ORF">ACOLOM_LOCUS14499</name>
</gene>